<accession>Q3JUW7</accession>
<name>Q3JUW7_BURP1</name>
<sequence>MLGAASVGLGRPGRAATGFDGFREVLRAFARLRCAAARGAADATRAAGRARGGAPSRRFPNQHDELQVLAVRGLERHLLIDDAAFARMIERAFAAFALADVLRRPVMRERVAFGEQRIDQRAGGRIVQMADRVRAEFGDEPPRPRFPIDDQRARGGRGEREAQQVALVALAVEPADEERGGRVVPGEGVPLAVEHVRGRRDQLHGGDERIRHVARRELGLGRVALRGELEQIRALGARQPQRDGDARERVG</sequence>
<gene>
    <name evidence="2" type="ordered locus">BURPS1710b_1225</name>
</gene>
<proteinExistence type="predicted"/>
<dbReference type="HOGENOM" id="CLU_096737_0_0_4"/>
<dbReference type="KEGG" id="bpm:BURPS1710b_1225"/>
<dbReference type="EnsemblBacteria" id="ABA48318">
    <property type="protein sequence ID" value="ABA48318"/>
    <property type="gene ID" value="BURPS1710b_1225"/>
</dbReference>
<dbReference type="EMBL" id="CP000124">
    <property type="protein sequence ID" value="ABA48318.1"/>
    <property type="molecule type" value="Genomic_DNA"/>
</dbReference>
<dbReference type="Proteomes" id="UP000002700">
    <property type="component" value="Chromosome I"/>
</dbReference>
<evidence type="ECO:0000313" key="3">
    <source>
        <dbReference type="Proteomes" id="UP000002700"/>
    </source>
</evidence>
<organism evidence="2 3">
    <name type="scientific">Burkholderia pseudomallei (strain 1710b)</name>
    <dbReference type="NCBI Taxonomy" id="320372"/>
    <lineage>
        <taxon>Bacteria</taxon>
        <taxon>Pseudomonadati</taxon>
        <taxon>Pseudomonadota</taxon>
        <taxon>Betaproteobacteria</taxon>
        <taxon>Burkholderiales</taxon>
        <taxon>Burkholderiaceae</taxon>
        <taxon>Burkholderia</taxon>
        <taxon>pseudomallei group</taxon>
    </lineage>
</organism>
<feature type="region of interest" description="Disordered" evidence="1">
    <location>
        <begin position="137"/>
        <end position="156"/>
    </location>
</feature>
<protein>
    <submittedName>
        <fullName evidence="2">Uncharacterized protein</fullName>
    </submittedName>
</protein>
<reference evidence="2 3" key="1">
    <citation type="submission" date="2005-09" db="EMBL/GenBank/DDBJ databases">
        <authorList>
            <person name="Woods D.E."/>
            <person name="Nierman W.C."/>
        </authorList>
    </citation>
    <scope>NUCLEOTIDE SEQUENCE [LARGE SCALE GENOMIC DNA]</scope>
    <source>
        <strain evidence="2 3">1710b</strain>
    </source>
</reference>
<evidence type="ECO:0000313" key="2">
    <source>
        <dbReference type="EMBL" id="ABA48318.1"/>
    </source>
</evidence>
<evidence type="ECO:0000256" key="1">
    <source>
        <dbReference type="SAM" id="MobiDB-lite"/>
    </source>
</evidence>
<dbReference type="AlphaFoldDB" id="Q3JUW7"/>